<comment type="cofactor">
    <cofactor evidence="1">
        <name>[4Fe-4S] cluster</name>
        <dbReference type="ChEBI" id="CHEBI:49883"/>
    </cofactor>
</comment>
<dbReference type="NCBIfam" id="TIGR03699">
    <property type="entry name" value="menaquin_MqnC"/>
    <property type="match status" value="1"/>
</dbReference>
<dbReference type="InterPro" id="IPR022431">
    <property type="entry name" value="Cyclic_DHFL_synthase_mqnC"/>
</dbReference>
<evidence type="ECO:0000259" key="7">
    <source>
        <dbReference type="PROSITE" id="PS51918"/>
    </source>
</evidence>
<dbReference type="InterPro" id="IPR034405">
    <property type="entry name" value="F420"/>
</dbReference>
<dbReference type="Gene3D" id="3.20.20.70">
    <property type="entry name" value="Aldolase class I"/>
    <property type="match status" value="1"/>
</dbReference>
<evidence type="ECO:0000313" key="8">
    <source>
        <dbReference type="EMBL" id="MBN4066906.1"/>
    </source>
</evidence>
<dbReference type="InterPro" id="IPR045567">
    <property type="entry name" value="CofH/MnqC-like_C"/>
</dbReference>
<dbReference type="PANTHER" id="PTHR43076">
    <property type="entry name" value="FO SYNTHASE (COFH)"/>
    <property type="match status" value="1"/>
</dbReference>
<evidence type="ECO:0000256" key="4">
    <source>
        <dbReference type="ARBA" id="ARBA00022723"/>
    </source>
</evidence>
<evidence type="ECO:0000256" key="2">
    <source>
        <dbReference type="ARBA" id="ARBA00022485"/>
    </source>
</evidence>
<evidence type="ECO:0000313" key="9">
    <source>
        <dbReference type="Proteomes" id="UP000722121"/>
    </source>
</evidence>
<dbReference type="InterPro" id="IPR007197">
    <property type="entry name" value="rSAM"/>
</dbReference>
<keyword evidence="2" id="KW-0004">4Fe-4S</keyword>
<protein>
    <submittedName>
        <fullName evidence="8">Dehypoxanthine futalosine cyclase</fullName>
    </submittedName>
</protein>
<evidence type="ECO:0000256" key="5">
    <source>
        <dbReference type="ARBA" id="ARBA00023004"/>
    </source>
</evidence>
<feature type="domain" description="Radical SAM core" evidence="7">
    <location>
        <begin position="34"/>
        <end position="274"/>
    </location>
</feature>
<sequence length="376" mass="43027">MTQRTTFEQGLDLFTNAPLEELKEQAAEMRKKKNPTEQVTFVLDSNPNYTNICNADCSFCAFYRRPSAKDTYEKSVSEVMQHLEFAKRAGLTTVLLQGGLNDNLKLDYYVDLVKTARERYPEIHPHFFSAPEIWNCARISKKSIREVLQALYDAGQRSFPGGGAEIISERVRQAISPKKMAPGVWIDVHMTAHDIGFRSTATMMYGHVEEPEDILIHLDTLRTAQDKNPGFTAFIPWSYKRDRTALRRKVKNWAGKDAYLRIIAFSRIYLDNFDHIQASWFSEGKQTGIDCLHYGADDFGGIILEENVHRAANFISKTDHNGITSMIRQAGYEPAQRDPLYNILRTYTEGETIFVPDSQQIQEQDHTPILQQPCCK</sequence>
<keyword evidence="3" id="KW-0949">S-adenosyl-L-methionine</keyword>
<dbReference type="Proteomes" id="UP000722121">
    <property type="component" value="Unassembled WGS sequence"/>
</dbReference>
<evidence type="ECO:0000256" key="6">
    <source>
        <dbReference type="ARBA" id="ARBA00023014"/>
    </source>
</evidence>
<comment type="caution">
    <text evidence="8">The sequence shown here is derived from an EMBL/GenBank/DDBJ whole genome shotgun (WGS) entry which is preliminary data.</text>
</comment>
<proteinExistence type="predicted"/>
<name>A0ABS3AQB4_9BACT</name>
<gene>
    <name evidence="8" type="primary">mqnC</name>
    <name evidence="8" type="ORF">JYU14_02365</name>
</gene>
<dbReference type="PIRSF" id="PIRSF004762">
    <property type="entry name" value="CHP00423"/>
    <property type="match status" value="1"/>
</dbReference>
<dbReference type="PROSITE" id="PS51918">
    <property type="entry name" value="RADICAL_SAM"/>
    <property type="match status" value="1"/>
</dbReference>
<keyword evidence="9" id="KW-1185">Reference proteome</keyword>
<dbReference type="SUPFAM" id="SSF102114">
    <property type="entry name" value="Radical SAM enzymes"/>
    <property type="match status" value="1"/>
</dbReference>
<dbReference type="InterPro" id="IPR013785">
    <property type="entry name" value="Aldolase_TIM"/>
</dbReference>
<keyword evidence="5" id="KW-0408">Iron</keyword>
<dbReference type="EMBL" id="JAFITR010000037">
    <property type="protein sequence ID" value="MBN4066906.1"/>
    <property type="molecule type" value="Genomic_DNA"/>
</dbReference>
<organism evidence="8 9">
    <name type="scientific">Simkania negevensis</name>
    <dbReference type="NCBI Taxonomy" id="83561"/>
    <lineage>
        <taxon>Bacteria</taxon>
        <taxon>Pseudomonadati</taxon>
        <taxon>Chlamydiota</taxon>
        <taxon>Chlamydiia</taxon>
        <taxon>Parachlamydiales</taxon>
        <taxon>Simkaniaceae</taxon>
        <taxon>Simkania</taxon>
    </lineage>
</organism>
<dbReference type="NCBIfam" id="TIGR00423">
    <property type="entry name" value="CofH family radical SAM protein"/>
    <property type="match status" value="1"/>
</dbReference>
<dbReference type="SFLD" id="SFLDG01389">
    <property type="entry name" value="menaquinone_synthsis_involved"/>
    <property type="match status" value="1"/>
</dbReference>
<keyword evidence="4" id="KW-0479">Metal-binding</keyword>
<accession>A0ABS3AQB4</accession>
<dbReference type="Pfam" id="PF04055">
    <property type="entry name" value="Radical_SAM"/>
    <property type="match status" value="1"/>
</dbReference>
<dbReference type="PANTHER" id="PTHR43076:SF1">
    <property type="entry name" value="LIPOYL SYNTHASE 2"/>
    <property type="match status" value="1"/>
</dbReference>
<dbReference type="Pfam" id="PF19288">
    <property type="entry name" value="CofH_C"/>
    <property type="match status" value="1"/>
</dbReference>
<dbReference type="InterPro" id="IPR058240">
    <property type="entry name" value="rSAM_sf"/>
</dbReference>
<reference evidence="8 9" key="1">
    <citation type="submission" date="2021-02" db="EMBL/GenBank/DDBJ databases">
        <title>Activity-based single-cell genomes from oceanic crustal fluid captures similar information to metagenomic and metatranscriptomic surveys with orders of magnitude less sampling.</title>
        <authorList>
            <person name="D'Angelo T.S."/>
            <person name="Orcutt B.N."/>
        </authorList>
    </citation>
    <scope>NUCLEOTIDE SEQUENCE [LARGE SCALE GENOMIC DNA]</scope>
    <source>
        <strain evidence="8">AH-315-G07</strain>
    </source>
</reference>
<dbReference type="SFLD" id="SFLDF00342">
    <property type="entry name" value="cyclic_dehypoxanthine_futalosi"/>
    <property type="match status" value="1"/>
</dbReference>
<dbReference type="InterPro" id="IPR020050">
    <property type="entry name" value="FO_synthase_su2"/>
</dbReference>
<dbReference type="SFLD" id="SFLDG01064">
    <property type="entry name" value="F420__menaquinone_cofactor_bio"/>
    <property type="match status" value="1"/>
</dbReference>
<evidence type="ECO:0000256" key="3">
    <source>
        <dbReference type="ARBA" id="ARBA00022691"/>
    </source>
</evidence>
<dbReference type="SFLD" id="SFLDS00029">
    <property type="entry name" value="Radical_SAM"/>
    <property type="match status" value="1"/>
</dbReference>
<keyword evidence="6" id="KW-0411">Iron-sulfur</keyword>
<evidence type="ECO:0000256" key="1">
    <source>
        <dbReference type="ARBA" id="ARBA00001966"/>
    </source>
</evidence>
<dbReference type="CDD" id="cd01335">
    <property type="entry name" value="Radical_SAM"/>
    <property type="match status" value="1"/>
</dbReference>